<name>A0A0A9F4H4_ARUDO</name>
<organism evidence="2">
    <name type="scientific">Arundo donax</name>
    <name type="common">Giant reed</name>
    <name type="synonym">Donax arundinaceus</name>
    <dbReference type="NCBI Taxonomy" id="35708"/>
    <lineage>
        <taxon>Eukaryota</taxon>
        <taxon>Viridiplantae</taxon>
        <taxon>Streptophyta</taxon>
        <taxon>Embryophyta</taxon>
        <taxon>Tracheophyta</taxon>
        <taxon>Spermatophyta</taxon>
        <taxon>Magnoliopsida</taxon>
        <taxon>Liliopsida</taxon>
        <taxon>Poales</taxon>
        <taxon>Poaceae</taxon>
        <taxon>PACMAD clade</taxon>
        <taxon>Arundinoideae</taxon>
        <taxon>Arundineae</taxon>
        <taxon>Arundo</taxon>
    </lineage>
</organism>
<dbReference type="AlphaFoldDB" id="A0A0A9F4H4"/>
<proteinExistence type="predicted"/>
<evidence type="ECO:0000313" key="2">
    <source>
        <dbReference type="EMBL" id="JAE05046.1"/>
    </source>
</evidence>
<feature type="region of interest" description="Disordered" evidence="1">
    <location>
        <begin position="1"/>
        <end position="22"/>
    </location>
</feature>
<protein>
    <submittedName>
        <fullName evidence="2">Uncharacterized protein</fullName>
    </submittedName>
</protein>
<reference evidence="2" key="1">
    <citation type="submission" date="2014-09" db="EMBL/GenBank/DDBJ databases">
        <authorList>
            <person name="Magalhaes I.L.F."/>
            <person name="Oliveira U."/>
            <person name="Santos F.R."/>
            <person name="Vidigal T.H.D.A."/>
            <person name="Brescovit A.D."/>
            <person name="Santos A.J."/>
        </authorList>
    </citation>
    <scope>NUCLEOTIDE SEQUENCE</scope>
    <source>
        <tissue evidence="2">Shoot tissue taken approximately 20 cm above the soil surface</tissue>
    </source>
</reference>
<sequence>MGELQPEPGTESAGVRHSKDEPRIIKSRAVVPSIQGFLIILAEDSKVEQGLIRRQEPQVLGGEPLERGALAVVPVLRRHHRRSKLLGEHGQVVVGDAVAGGLAADAQEDGATGGAVGVQELEVALEHTVVLWAGSGHGRRESDGHG</sequence>
<accession>A0A0A9F4H4</accession>
<dbReference type="EMBL" id="GBRH01192850">
    <property type="protein sequence ID" value="JAE05046.1"/>
    <property type="molecule type" value="Transcribed_RNA"/>
</dbReference>
<reference evidence="2" key="2">
    <citation type="journal article" date="2015" name="Data Brief">
        <title>Shoot transcriptome of the giant reed, Arundo donax.</title>
        <authorList>
            <person name="Barrero R.A."/>
            <person name="Guerrero F.D."/>
            <person name="Moolhuijzen P."/>
            <person name="Goolsby J.A."/>
            <person name="Tidwell J."/>
            <person name="Bellgard S.E."/>
            <person name="Bellgard M.I."/>
        </authorList>
    </citation>
    <scope>NUCLEOTIDE SEQUENCE</scope>
    <source>
        <tissue evidence="2">Shoot tissue taken approximately 20 cm above the soil surface</tissue>
    </source>
</reference>
<evidence type="ECO:0000256" key="1">
    <source>
        <dbReference type="SAM" id="MobiDB-lite"/>
    </source>
</evidence>